<dbReference type="KEGG" id="muo:115459700"/>
<feature type="non-terminal residue" evidence="3">
    <location>
        <position position="1"/>
    </location>
</feature>
<keyword evidence="2" id="KW-1185">Reference proteome</keyword>
<dbReference type="GO" id="GO:0001764">
    <property type="term" value="P:neuron migration"/>
    <property type="evidence" value="ECO:0007669"/>
    <property type="project" value="TreeGrafter"/>
</dbReference>
<dbReference type="GO" id="GO:0035148">
    <property type="term" value="P:tube formation"/>
    <property type="evidence" value="ECO:0007669"/>
    <property type="project" value="TreeGrafter"/>
</dbReference>
<dbReference type="Pfam" id="PF15964">
    <property type="entry name" value="CCCAP"/>
    <property type="match status" value="1"/>
</dbReference>
<dbReference type="InParanoid" id="A0A6P7WYQ9"/>
<sequence>RANTSIQQLKDAIEQRNPKKKESSLEQSAIIPSTEENNTDQAWGELQHSHAVNQLKALLREQEERENKASSPRRRKISPTRASKEADVNVHTLNDLVPIIHDQSQYIHHLEAEVKFCKDELSSMKQRIRVVVLENEELCEAMKSRVLQETMREQTLLDGSASAQNSWIRADDSRTQQAVEQPQLHNTNTLMSGEGKSQIQRVLKQSLLNDNKQHTVDLSASMAALELEKWQQELVCILFIVFLGDCSPAFKQKCIFQVFYRDASMLW</sequence>
<dbReference type="Proteomes" id="UP000515156">
    <property type="component" value="Unplaced"/>
</dbReference>
<evidence type="ECO:0000313" key="2">
    <source>
        <dbReference type="Proteomes" id="UP000515156"/>
    </source>
</evidence>
<protein>
    <submittedName>
        <fullName evidence="3">Serologically defined colon cancer antigen 8 homolog</fullName>
    </submittedName>
</protein>
<dbReference type="InterPro" id="IPR031887">
    <property type="entry name" value="SDCCAG8"/>
</dbReference>
<evidence type="ECO:0000313" key="3">
    <source>
        <dbReference type="RefSeq" id="XP_030045363.1"/>
    </source>
</evidence>
<evidence type="ECO:0000256" key="1">
    <source>
        <dbReference type="SAM" id="MobiDB-lite"/>
    </source>
</evidence>
<accession>A0A6P7WYQ9</accession>
<dbReference type="GeneID" id="115459700"/>
<dbReference type="GO" id="GO:0005813">
    <property type="term" value="C:centrosome"/>
    <property type="evidence" value="ECO:0007669"/>
    <property type="project" value="InterPro"/>
</dbReference>
<dbReference type="GO" id="GO:0030010">
    <property type="term" value="P:establishment of cell polarity"/>
    <property type="evidence" value="ECO:0007669"/>
    <property type="project" value="TreeGrafter"/>
</dbReference>
<dbReference type="OrthoDB" id="10252347at2759"/>
<feature type="compositionally biased region" description="Basic and acidic residues" evidence="1">
    <location>
        <begin position="11"/>
        <end position="24"/>
    </location>
</feature>
<dbReference type="AlphaFoldDB" id="A0A6P7WYQ9"/>
<feature type="region of interest" description="Disordered" evidence="1">
    <location>
        <begin position="62"/>
        <end position="86"/>
    </location>
</feature>
<dbReference type="PANTHER" id="PTHR34343:SF1">
    <property type="entry name" value="SEROLOGICALLY DEFINED COLON CANCER ANTIGEN 8"/>
    <property type="match status" value="1"/>
</dbReference>
<feature type="compositionally biased region" description="Polar residues" evidence="1">
    <location>
        <begin position="25"/>
        <end position="41"/>
    </location>
</feature>
<gene>
    <name evidence="3" type="primary">LOC115459700</name>
</gene>
<reference evidence="3" key="1">
    <citation type="submission" date="2025-08" db="UniProtKB">
        <authorList>
            <consortium name="RefSeq"/>
        </authorList>
    </citation>
    <scope>IDENTIFICATION</scope>
</reference>
<dbReference type="RefSeq" id="XP_030045363.1">
    <property type="nucleotide sequence ID" value="XM_030189503.1"/>
</dbReference>
<name>A0A6P7WYQ9_9AMPH</name>
<dbReference type="GO" id="GO:0007098">
    <property type="term" value="P:centrosome cycle"/>
    <property type="evidence" value="ECO:0007669"/>
    <property type="project" value="InterPro"/>
</dbReference>
<dbReference type="GO" id="GO:0005814">
    <property type="term" value="C:centriole"/>
    <property type="evidence" value="ECO:0007669"/>
    <property type="project" value="TreeGrafter"/>
</dbReference>
<feature type="non-terminal residue" evidence="3">
    <location>
        <position position="267"/>
    </location>
</feature>
<organism evidence="2 3">
    <name type="scientific">Microcaecilia unicolor</name>
    <dbReference type="NCBI Taxonomy" id="1415580"/>
    <lineage>
        <taxon>Eukaryota</taxon>
        <taxon>Metazoa</taxon>
        <taxon>Chordata</taxon>
        <taxon>Craniata</taxon>
        <taxon>Vertebrata</taxon>
        <taxon>Euteleostomi</taxon>
        <taxon>Amphibia</taxon>
        <taxon>Gymnophiona</taxon>
        <taxon>Siphonopidae</taxon>
        <taxon>Microcaecilia</taxon>
    </lineage>
</organism>
<dbReference type="PANTHER" id="PTHR34343">
    <property type="entry name" value="SEROLOGICALLY DEFINED COLON CANCER ANTIGEN 8"/>
    <property type="match status" value="1"/>
</dbReference>
<feature type="region of interest" description="Disordered" evidence="1">
    <location>
        <begin position="1"/>
        <end position="42"/>
    </location>
</feature>
<proteinExistence type="predicted"/>